<comment type="caution">
    <text evidence="1">The sequence shown here is derived from an EMBL/GenBank/DDBJ whole genome shotgun (WGS) entry which is preliminary data.</text>
</comment>
<dbReference type="InterPro" id="IPR036444">
    <property type="entry name" value="PLipase_A2_dom_sf"/>
</dbReference>
<name>A0A7I9VE76_9ACTN</name>
<organism evidence="1 2">
    <name type="scientific">Gordonia spumicola</name>
    <dbReference type="NCBI Taxonomy" id="589161"/>
    <lineage>
        <taxon>Bacteria</taxon>
        <taxon>Bacillati</taxon>
        <taxon>Actinomycetota</taxon>
        <taxon>Actinomycetes</taxon>
        <taxon>Mycobacteriales</taxon>
        <taxon>Gordoniaceae</taxon>
        <taxon>Gordonia</taxon>
    </lineage>
</organism>
<evidence type="ECO:0008006" key="3">
    <source>
        <dbReference type="Google" id="ProtNLM"/>
    </source>
</evidence>
<dbReference type="RefSeq" id="WP_161897108.1">
    <property type="nucleotide sequence ID" value="NZ_BJOV01000005.1"/>
</dbReference>
<dbReference type="SUPFAM" id="SSF48619">
    <property type="entry name" value="Phospholipase A2, PLA2"/>
    <property type="match status" value="1"/>
</dbReference>
<protein>
    <recommendedName>
        <fullName evidence="3">Phospholipase A2</fullName>
    </recommendedName>
</protein>
<dbReference type="Gene3D" id="1.20.90.10">
    <property type="entry name" value="Phospholipase A2 domain"/>
    <property type="match status" value="1"/>
</dbReference>
<keyword evidence="2" id="KW-1185">Reference proteome</keyword>
<dbReference type="GO" id="GO:0004623">
    <property type="term" value="F:phospholipase A2 activity"/>
    <property type="evidence" value="ECO:0007669"/>
    <property type="project" value="InterPro"/>
</dbReference>
<evidence type="ECO:0000313" key="2">
    <source>
        <dbReference type="Proteomes" id="UP000444960"/>
    </source>
</evidence>
<evidence type="ECO:0000313" key="1">
    <source>
        <dbReference type="EMBL" id="GEE03614.1"/>
    </source>
</evidence>
<dbReference type="EMBL" id="BJOV01000005">
    <property type="protein sequence ID" value="GEE03614.1"/>
    <property type="molecule type" value="Genomic_DNA"/>
</dbReference>
<dbReference type="OrthoDB" id="3389925at2"/>
<accession>A0A7I9VE76</accession>
<dbReference type="GO" id="GO:0006644">
    <property type="term" value="P:phospholipid metabolic process"/>
    <property type="evidence" value="ECO:0007669"/>
    <property type="project" value="InterPro"/>
</dbReference>
<dbReference type="AlphaFoldDB" id="A0A7I9VE76"/>
<dbReference type="GO" id="GO:0050482">
    <property type="term" value="P:arachidonate secretion"/>
    <property type="evidence" value="ECO:0007669"/>
    <property type="project" value="InterPro"/>
</dbReference>
<gene>
    <name evidence="1" type="ORF">nbrc107696_40600</name>
</gene>
<dbReference type="Proteomes" id="UP000444960">
    <property type="component" value="Unassembled WGS sequence"/>
</dbReference>
<proteinExistence type="predicted"/>
<sequence>MTEKLTVRIVVRRIVTAVAVSVFATVVLGSAAVASASSVAPPGVGPVTNPTERAVAALVGEHPEDALYTLPDDFVRVVGYRPVIEAGRPANPWGGCSSPIPLPDRFEPACRSHDFGYDLLRYGDRTGEPAAAWARRALDQMLVNAMHAVCTDPLCDMSAGLADGGLTVNSWRQGWSAPSSESAADVASTTVVRLTETMAGRR</sequence>
<reference evidence="2" key="1">
    <citation type="submission" date="2019-06" db="EMBL/GenBank/DDBJ databases">
        <title>Gordonia isolated from sludge of a wastewater treatment plant.</title>
        <authorList>
            <person name="Tamura T."/>
            <person name="Aoyama K."/>
            <person name="Kang Y."/>
            <person name="Saito S."/>
            <person name="Akiyama N."/>
            <person name="Yazawa K."/>
            <person name="Gonoi T."/>
            <person name="Mikami Y."/>
        </authorList>
    </citation>
    <scope>NUCLEOTIDE SEQUENCE [LARGE SCALE GENOMIC DNA]</scope>
    <source>
        <strain evidence="2">NBRC 107696</strain>
    </source>
</reference>